<proteinExistence type="inferred from homology"/>
<evidence type="ECO:0000313" key="7">
    <source>
        <dbReference type="EMBL" id="RNA69974.1"/>
    </source>
</evidence>
<dbReference type="Pfam" id="PF00005">
    <property type="entry name" value="ABC_tran"/>
    <property type="match status" value="1"/>
</dbReference>
<evidence type="ECO:0000256" key="2">
    <source>
        <dbReference type="ARBA" id="ARBA00022448"/>
    </source>
</evidence>
<feature type="region of interest" description="Disordered" evidence="5">
    <location>
        <begin position="306"/>
        <end position="329"/>
    </location>
</feature>
<dbReference type="InterPro" id="IPR003593">
    <property type="entry name" value="AAA+_ATPase"/>
</dbReference>
<evidence type="ECO:0000256" key="4">
    <source>
        <dbReference type="ARBA" id="ARBA00022840"/>
    </source>
</evidence>
<dbReference type="PROSITE" id="PS50893">
    <property type="entry name" value="ABC_TRANSPORTER_2"/>
    <property type="match status" value="1"/>
</dbReference>
<evidence type="ECO:0000313" key="8">
    <source>
        <dbReference type="Proteomes" id="UP000278746"/>
    </source>
</evidence>
<feature type="domain" description="ABC transporter" evidence="6">
    <location>
        <begin position="6"/>
        <end position="238"/>
    </location>
</feature>
<dbReference type="InterPro" id="IPR027417">
    <property type="entry name" value="P-loop_NTPase"/>
</dbReference>
<dbReference type="SMART" id="SM00382">
    <property type="entry name" value="AAA"/>
    <property type="match status" value="1"/>
</dbReference>
<evidence type="ECO:0000259" key="6">
    <source>
        <dbReference type="PROSITE" id="PS50893"/>
    </source>
</evidence>
<keyword evidence="3" id="KW-0547">Nucleotide-binding</keyword>
<dbReference type="AlphaFoldDB" id="A0A3M7TYW0"/>
<evidence type="ECO:0000256" key="1">
    <source>
        <dbReference type="ARBA" id="ARBA00005417"/>
    </source>
</evidence>
<comment type="caution">
    <text evidence="7">The sequence shown here is derived from an EMBL/GenBank/DDBJ whole genome shotgun (WGS) entry which is preliminary data.</text>
</comment>
<keyword evidence="8" id="KW-1185">Reference proteome</keyword>
<protein>
    <submittedName>
        <fullName evidence="7">ABC transporter ATP-binding protein</fullName>
    </submittedName>
</protein>
<reference evidence="7 8" key="1">
    <citation type="submission" date="2018-10" db="EMBL/GenBank/DDBJ databases">
        <title>Bacillus Keqinensis sp. nov., a moderately halophilic bacterium isolated from a saline-alkaline lake.</title>
        <authorList>
            <person name="Wang H."/>
        </authorList>
    </citation>
    <scope>NUCLEOTIDE SEQUENCE [LARGE SCALE GENOMIC DNA]</scope>
    <source>
        <strain evidence="7 8">KQ-3</strain>
    </source>
</reference>
<dbReference type="InterPro" id="IPR050763">
    <property type="entry name" value="ABC_transporter_ATP-binding"/>
</dbReference>
<dbReference type="PANTHER" id="PTHR42711:SF5">
    <property type="entry name" value="ABC TRANSPORTER ATP-BINDING PROTEIN NATA"/>
    <property type="match status" value="1"/>
</dbReference>
<dbReference type="InterPro" id="IPR003439">
    <property type="entry name" value="ABC_transporter-like_ATP-bd"/>
</dbReference>
<gene>
    <name evidence="7" type="ORF">EBO34_08590</name>
</gene>
<dbReference type="GO" id="GO:0005524">
    <property type="term" value="F:ATP binding"/>
    <property type="evidence" value="ECO:0007669"/>
    <property type="project" value="UniProtKB-KW"/>
</dbReference>
<dbReference type="Gene3D" id="3.40.50.300">
    <property type="entry name" value="P-loop containing nucleotide triphosphate hydrolases"/>
    <property type="match status" value="1"/>
</dbReference>
<comment type="similarity">
    <text evidence="1">Belongs to the ABC transporter superfamily.</text>
</comment>
<evidence type="ECO:0000256" key="3">
    <source>
        <dbReference type="ARBA" id="ARBA00022741"/>
    </source>
</evidence>
<keyword evidence="4 7" id="KW-0067">ATP-binding</keyword>
<dbReference type="OrthoDB" id="9776369at2"/>
<dbReference type="EMBL" id="RHIB01000001">
    <property type="protein sequence ID" value="RNA69974.1"/>
    <property type="molecule type" value="Genomic_DNA"/>
</dbReference>
<name>A0A3M7TYW0_9BACI</name>
<dbReference type="RefSeq" id="WP_122897486.1">
    <property type="nucleotide sequence ID" value="NZ_RHIB01000001.1"/>
</dbReference>
<dbReference type="Proteomes" id="UP000278746">
    <property type="component" value="Unassembled WGS sequence"/>
</dbReference>
<dbReference type="PANTHER" id="PTHR42711">
    <property type="entry name" value="ABC TRANSPORTER ATP-BINDING PROTEIN"/>
    <property type="match status" value="1"/>
</dbReference>
<organism evidence="7 8">
    <name type="scientific">Alteribacter keqinensis</name>
    <dbReference type="NCBI Taxonomy" id="2483800"/>
    <lineage>
        <taxon>Bacteria</taxon>
        <taxon>Bacillati</taxon>
        <taxon>Bacillota</taxon>
        <taxon>Bacilli</taxon>
        <taxon>Bacillales</taxon>
        <taxon>Bacillaceae</taxon>
        <taxon>Alteribacter</taxon>
    </lineage>
</organism>
<accession>A0A3M7TYW0</accession>
<dbReference type="SUPFAM" id="SSF52540">
    <property type="entry name" value="P-loop containing nucleoside triphosphate hydrolases"/>
    <property type="match status" value="1"/>
</dbReference>
<dbReference type="GO" id="GO:0016887">
    <property type="term" value="F:ATP hydrolysis activity"/>
    <property type="evidence" value="ECO:0007669"/>
    <property type="project" value="InterPro"/>
</dbReference>
<evidence type="ECO:0000256" key="5">
    <source>
        <dbReference type="SAM" id="MobiDB-lite"/>
    </source>
</evidence>
<sequence length="329" mass="36581">MKTPLFEVKHVSKTYKKGKVKANEEISFTINEGEILGLLGPNGAGKSTLIKQIVAHVKPTEGEVTYKGINVLKQNKQVAREVAYYSQEPHALTSLKVREAIYFSGRLRGMKRRAAKEETESLIKELELTEVANKLLKNISGGQKRLTGIGTTLIGQAGVYIFDEPTNELDPKKRRLVWDMIQKRNREGATVILVTHNILEAEQVVDRVAVINHGRLLAINHVGELKAEVDQRLKCEIAVKRTARNELHEALTGWGTVTTLSDQRSRILIAKDQAPDLVSFLNNEPDVQTYSIVPPSLEDVYFHIDNDQSPAGGPDAKKEEVNEYAAANG</sequence>
<keyword evidence="2" id="KW-0813">Transport</keyword>